<dbReference type="InterPro" id="IPR029046">
    <property type="entry name" value="LolA/LolB/LppX"/>
</dbReference>
<dbReference type="Gene3D" id="2.50.20.10">
    <property type="entry name" value="Lipoprotein localisation LolA/LolB/LppX"/>
    <property type="match status" value="1"/>
</dbReference>
<name>A0A644YVG4_9ZZZZ</name>
<dbReference type="CDD" id="cd16325">
    <property type="entry name" value="LolA"/>
    <property type="match status" value="1"/>
</dbReference>
<dbReference type="InterPro" id="IPR004564">
    <property type="entry name" value="OM_lipoprot_carrier_LolA-like"/>
</dbReference>
<sequence>MGRLLLALSLFFYSFLGANPVNPESGEVLAKMASALKSNKAMELKFRMTAVGVDGSVEGSFNGIVQAQGYAFKLVNPDLEVFCDGVSKWILNVAEGELTIFPNDTTQVDLVENPVGFLSSLNSSNSQFKQPAKAQLTRNPLSGREIWSVELTPKNRYAAYKSLTVCIDKESFLPSVLMYRSNDGNSYTITIESIKPTPVWPLSFFQFPAERTNSLNVTDLR</sequence>
<gene>
    <name evidence="1" type="ORF">SDC9_79164</name>
</gene>
<dbReference type="AlphaFoldDB" id="A0A644YVG4"/>
<organism evidence="1">
    <name type="scientific">bioreactor metagenome</name>
    <dbReference type="NCBI Taxonomy" id="1076179"/>
    <lineage>
        <taxon>unclassified sequences</taxon>
        <taxon>metagenomes</taxon>
        <taxon>ecological metagenomes</taxon>
    </lineage>
</organism>
<protein>
    <recommendedName>
        <fullName evidence="2">Outer-membrane lipoprotein carrier protein</fullName>
    </recommendedName>
</protein>
<accession>A0A644YVG4</accession>
<dbReference type="SUPFAM" id="SSF89392">
    <property type="entry name" value="Prokaryotic lipoproteins and lipoprotein localization factors"/>
    <property type="match status" value="1"/>
</dbReference>
<evidence type="ECO:0008006" key="2">
    <source>
        <dbReference type="Google" id="ProtNLM"/>
    </source>
</evidence>
<comment type="caution">
    <text evidence="1">The sequence shown here is derived from an EMBL/GenBank/DDBJ whole genome shotgun (WGS) entry which is preliminary data.</text>
</comment>
<dbReference type="EMBL" id="VSSQ01006408">
    <property type="protein sequence ID" value="MPM32600.1"/>
    <property type="molecule type" value="Genomic_DNA"/>
</dbReference>
<evidence type="ECO:0000313" key="1">
    <source>
        <dbReference type="EMBL" id="MPM32600.1"/>
    </source>
</evidence>
<reference evidence="1" key="1">
    <citation type="submission" date="2019-08" db="EMBL/GenBank/DDBJ databases">
        <authorList>
            <person name="Kucharzyk K."/>
            <person name="Murdoch R.W."/>
            <person name="Higgins S."/>
            <person name="Loffler F."/>
        </authorList>
    </citation>
    <scope>NUCLEOTIDE SEQUENCE</scope>
</reference>
<proteinExistence type="predicted"/>